<dbReference type="RefSeq" id="XP_062635894.1">
    <property type="nucleotide sequence ID" value="XM_062781133.1"/>
</dbReference>
<dbReference type="Proteomes" id="UP001302676">
    <property type="component" value="Unassembled WGS sequence"/>
</dbReference>
<keyword evidence="2" id="KW-1185">Reference proteome</keyword>
<reference evidence="1" key="2">
    <citation type="submission" date="2023-05" db="EMBL/GenBank/DDBJ databases">
        <authorList>
            <consortium name="Lawrence Berkeley National Laboratory"/>
            <person name="Steindorff A."/>
            <person name="Hensen N."/>
            <person name="Bonometti L."/>
            <person name="Westerberg I."/>
            <person name="Brannstrom I.O."/>
            <person name="Guillou S."/>
            <person name="Cros-Aarteil S."/>
            <person name="Calhoun S."/>
            <person name="Haridas S."/>
            <person name="Kuo A."/>
            <person name="Mondo S."/>
            <person name="Pangilinan J."/>
            <person name="Riley R."/>
            <person name="Labutti K."/>
            <person name="Andreopoulos B."/>
            <person name="Lipzen A."/>
            <person name="Chen C."/>
            <person name="Yanf M."/>
            <person name="Daum C."/>
            <person name="Ng V."/>
            <person name="Clum A."/>
            <person name="Ohm R."/>
            <person name="Martin F."/>
            <person name="Silar P."/>
            <person name="Natvig D."/>
            <person name="Lalanne C."/>
            <person name="Gautier V."/>
            <person name="Ament-Velasquez S.L."/>
            <person name="Kruys A."/>
            <person name="Hutchinson M.I."/>
            <person name="Powell A.J."/>
            <person name="Barry K."/>
            <person name="Miller A.N."/>
            <person name="Grigoriev I.V."/>
            <person name="Debuchy R."/>
            <person name="Gladieux P."/>
            <person name="Thoren M.H."/>
            <person name="Johannesson H."/>
        </authorList>
    </citation>
    <scope>NUCLEOTIDE SEQUENCE</scope>
    <source>
        <strain evidence="1">CBS 141.50</strain>
    </source>
</reference>
<name>A0AAN6ZLQ9_9PEZI</name>
<accession>A0AAN6ZLQ9</accession>
<protein>
    <submittedName>
        <fullName evidence="1">Uncharacterized protein</fullName>
    </submittedName>
</protein>
<proteinExistence type="predicted"/>
<comment type="caution">
    <text evidence="1">The sequence shown here is derived from an EMBL/GenBank/DDBJ whole genome shotgun (WGS) entry which is preliminary data.</text>
</comment>
<sequence length="254" mass="28849">MCCRYTDYHLCGHPYRDRNLHTTRLVPCSHYNPSHACHRRLPVHAERGYTYDLVCPSCYDGGIGVGSKHVRWADLGSSSSSSLGSRTGLWYRPSPSSSGLGSSGSGSWSSLGTFGSGSWYRSSSSSSRSSRSPAQTRTSKLDVNFDWDWDRGRSRYRSGTGRDRNRERDGLDVKVRWSPHHDKDDDYDITASYSRDGTRWWDCGLETSWRSKSWSGSRPRSYGGKGATRLGDWDWDWDGGDSWGAKVRYRSRWL</sequence>
<dbReference type="GeneID" id="87817746"/>
<dbReference type="EMBL" id="MU853596">
    <property type="protein sequence ID" value="KAK4142523.1"/>
    <property type="molecule type" value="Genomic_DNA"/>
</dbReference>
<gene>
    <name evidence="1" type="ORF">C8A04DRAFT_29797</name>
</gene>
<evidence type="ECO:0000313" key="2">
    <source>
        <dbReference type="Proteomes" id="UP001302676"/>
    </source>
</evidence>
<organism evidence="1 2">
    <name type="scientific">Dichotomopilus funicola</name>
    <dbReference type="NCBI Taxonomy" id="1934379"/>
    <lineage>
        <taxon>Eukaryota</taxon>
        <taxon>Fungi</taxon>
        <taxon>Dikarya</taxon>
        <taxon>Ascomycota</taxon>
        <taxon>Pezizomycotina</taxon>
        <taxon>Sordariomycetes</taxon>
        <taxon>Sordariomycetidae</taxon>
        <taxon>Sordariales</taxon>
        <taxon>Chaetomiaceae</taxon>
        <taxon>Dichotomopilus</taxon>
    </lineage>
</organism>
<reference evidence="1" key="1">
    <citation type="journal article" date="2023" name="Mol. Phylogenet. Evol.">
        <title>Genome-scale phylogeny and comparative genomics of the fungal order Sordariales.</title>
        <authorList>
            <person name="Hensen N."/>
            <person name="Bonometti L."/>
            <person name="Westerberg I."/>
            <person name="Brannstrom I.O."/>
            <person name="Guillou S."/>
            <person name="Cros-Aarteil S."/>
            <person name="Calhoun S."/>
            <person name="Haridas S."/>
            <person name="Kuo A."/>
            <person name="Mondo S."/>
            <person name="Pangilinan J."/>
            <person name="Riley R."/>
            <person name="LaButti K."/>
            <person name="Andreopoulos B."/>
            <person name="Lipzen A."/>
            <person name="Chen C."/>
            <person name="Yan M."/>
            <person name="Daum C."/>
            <person name="Ng V."/>
            <person name="Clum A."/>
            <person name="Steindorff A."/>
            <person name="Ohm R.A."/>
            <person name="Martin F."/>
            <person name="Silar P."/>
            <person name="Natvig D.O."/>
            <person name="Lalanne C."/>
            <person name="Gautier V."/>
            <person name="Ament-Velasquez S.L."/>
            <person name="Kruys A."/>
            <person name="Hutchinson M.I."/>
            <person name="Powell A.J."/>
            <person name="Barry K."/>
            <person name="Miller A.N."/>
            <person name="Grigoriev I.V."/>
            <person name="Debuchy R."/>
            <person name="Gladieux P."/>
            <person name="Hiltunen Thoren M."/>
            <person name="Johannesson H."/>
        </authorList>
    </citation>
    <scope>NUCLEOTIDE SEQUENCE</scope>
    <source>
        <strain evidence="1">CBS 141.50</strain>
    </source>
</reference>
<dbReference type="AlphaFoldDB" id="A0AAN6ZLQ9"/>
<evidence type="ECO:0000313" key="1">
    <source>
        <dbReference type="EMBL" id="KAK4142523.1"/>
    </source>
</evidence>